<proteinExistence type="predicted"/>
<dbReference type="AlphaFoldDB" id="A0A2X3ERY7"/>
<evidence type="ECO:0000313" key="2">
    <source>
        <dbReference type="Proteomes" id="UP000251088"/>
    </source>
</evidence>
<dbReference type="EMBL" id="UAWN01000015">
    <property type="protein sequence ID" value="SQC40156.1"/>
    <property type="molecule type" value="Genomic_DNA"/>
</dbReference>
<evidence type="ECO:0000313" key="1">
    <source>
        <dbReference type="EMBL" id="SQC40156.1"/>
    </source>
</evidence>
<accession>A0A2X3ERY7</accession>
<dbReference type="Proteomes" id="UP000251088">
    <property type="component" value="Unassembled WGS sequence"/>
</dbReference>
<keyword evidence="1" id="KW-0418">Kinase</keyword>
<sequence>MQNDTQNIIGVDVGSGSVRAGVFNLRASSSPTRPGK</sequence>
<reference evidence="1 2" key="1">
    <citation type="submission" date="2018-06" db="EMBL/GenBank/DDBJ databases">
        <authorList>
            <consortium name="Pathogen Informatics"/>
            <person name="Doyle S."/>
        </authorList>
    </citation>
    <scope>NUCLEOTIDE SEQUENCE [LARGE SCALE GENOMIC DNA]</scope>
    <source>
        <strain evidence="1 2">NCTC9128</strain>
    </source>
</reference>
<protein>
    <submittedName>
        <fullName evidence="1">FGGY-family pentulose kinase</fullName>
    </submittedName>
</protein>
<organism evidence="1 2">
    <name type="scientific">Klebsiella pneumoniae</name>
    <dbReference type="NCBI Taxonomy" id="573"/>
    <lineage>
        <taxon>Bacteria</taxon>
        <taxon>Pseudomonadati</taxon>
        <taxon>Pseudomonadota</taxon>
        <taxon>Gammaproteobacteria</taxon>
        <taxon>Enterobacterales</taxon>
        <taxon>Enterobacteriaceae</taxon>
        <taxon>Klebsiella/Raoultella group</taxon>
        <taxon>Klebsiella</taxon>
        <taxon>Klebsiella pneumoniae complex</taxon>
    </lineage>
</organism>
<keyword evidence="1" id="KW-0808">Transferase</keyword>
<dbReference type="GO" id="GO:0016301">
    <property type="term" value="F:kinase activity"/>
    <property type="evidence" value="ECO:0007669"/>
    <property type="project" value="UniProtKB-KW"/>
</dbReference>
<gene>
    <name evidence="1" type="ORF">NCTC9128_06148</name>
</gene>
<name>A0A2X3ERY7_KLEPN</name>